<accession>A0A8J9V628</accession>
<dbReference type="OrthoDB" id="7486164at2759"/>
<feature type="region of interest" description="Disordered" evidence="2">
    <location>
        <begin position="468"/>
        <end position="487"/>
    </location>
</feature>
<keyword evidence="5" id="KW-1185">Reference proteome</keyword>
<feature type="non-terminal residue" evidence="4">
    <location>
        <position position="577"/>
    </location>
</feature>
<evidence type="ECO:0000256" key="2">
    <source>
        <dbReference type="SAM" id="MobiDB-lite"/>
    </source>
</evidence>
<protein>
    <recommendedName>
        <fullName evidence="3">CCHC-type domain-containing protein</fullName>
    </recommendedName>
</protein>
<feature type="domain" description="CCHC-type" evidence="3">
    <location>
        <begin position="165"/>
        <end position="179"/>
    </location>
</feature>
<dbReference type="SUPFAM" id="SSF50630">
    <property type="entry name" value="Acid proteases"/>
    <property type="match status" value="1"/>
</dbReference>
<gene>
    <name evidence="4" type="ORF">BINO364_LOCUS11456</name>
</gene>
<dbReference type="Proteomes" id="UP000838878">
    <property type="component" value="Chromosome 5"/>
</dbReference>
<dbReference type="InterPro" id="IPR001878">
    <property type="entry name" value="Znf_CCHC"/>
</dbReference>
<evidence type="ECO:0000313" key="5">
    <source>
        <dbReference type="Proteomes" id="UP000838878"/>
    </source>
</evidence>
<dbReference type="SMART" id="SM00343">
    <property type="entry name" value="ZnF_C2HC"/>
    <property type="match status" value="2"/>
</dbReference>
<proteinExistence type="predicted"/>
<evidence type="ECO:0000313" key="4">
    <source>
        <dbReference type="EMBL" id="CAH0725927.1"/>
    </source>
</evidence>
<dbReference type="AlphaFoldDB" id="A0A8J9V628"/>
<name>A0A8J9V628_9NEOP</name>
<keyword evidence="1" id="KW-0862">Zinc</keyword>
<dbReference type="GO" id="GO:0003676">
    <property type="term" value="F:nucleic acid binding"/>
    <property type="evidence" value="ECO:0007669"/>
    <property type="project" value="InterPro"/>
</dbReference>
<dbReference type="CDD" id="cd00303">
    <property type="entry name" value="retropepsin_like"/>
    <property type="match status" value="1"/>
</dbReference>
<organism evidence="4 5">
    <name type="scientific">Brenthis ino</name>
    <name type="common">lesser marbled fritillary</name>
    <dbReference type="NCBI Taxonomy" id="405034"/>
    <lineage>
        <taxon>Eukaryota</taxon>
        <taxon>Metazoa</taxon>
        <taxon>Ecdysozoa</taxon>
        <taxon>Arthropoda</taxon>
        <taxon>Hexapoda</taxon>
        <taxon>Insecta</taxon>
        <taxon>Pterygota</taxon>
        <taxon>Neoptera</taxon>
        <taxon>Endopterygota</taxon>
        <taxon>Lepidoptera</taxon>
        <taxon>Glossata</taxon>
        <taxon>Ditrysia</taxon>
        <taxon>Papilionoidea</taxon>
        <taxon>Nymphalidae</taxon>
        <taxon>Heliconiinae</taxon>
        <taxon>Argynnini</taxon>
        <taxon>Brenthis</taxon>
    </lineage>
</organism>
<evidence type="ECO:0000259" key="3">
    <source>
        <dbReference type="PROSITE" id="PS50158"/>
    </source>
</evidence>
<evidence type="ECO:0000256" key="1">
    <source>
        <dbReference type="PROSITE-ProRule" id="PRU00047"/>
    </source>
</evidence>
<dbReference type="EMBL" id="OV170225">
    <property type="protein sequence ID" value="CAH0725927.1"/>
    <property type="molecule type" value="Genomic_DNA"/>
</dbReference>
<keyword evidence="1" id="KW-0863">Zinc-finger</keyword>
<dbReference type="GO" id="GO:0008270">
    <property type="term" value="F:zinc ion binding"/>
    <property type="evidence" value="ECO:0007669"/>
    <property type="project" value="UniProtKB-KW"/>
</dbReference>
<dbReference type="SUPFAM" id="SSF57756">
    <property type="entry name" value="Retrovirus zinc finger-like domains"/>
    <property type="match status" value="1"/>
</dbReference>
<sequence>MQSRLGGMARIWHSSLPRYDLSWEEWKNEFMKAFPSIIDYPESLRVMLSRRKTLNETMTHYFYQKNAMLTKLEISGDKAVACIIDGLPAFLRAPARAGNYKTPTDLHASFLCVMEDSRAKNNFTRNETGKTSATEYFATRNAKDPITCYTCGGAGHTSRRCHKNRCSNCGKNGHPTGKCIFKKYEVNKDSASSSVNYITNEVNRTYFIPVHVNEVRMLAYLDSGAKINAACPEIAKSLGLNLKSCDMSIGGFGGRYVKAQGLADVDIKINNILFRTTLTIVDLKLRNIQLILGQPIINNPRIRFIVNGTNLTIEEALPEVFLIEDFPTEKRVEIFCKQDTIVPPLSKMIVETCIENARPEDYVFIENRTCRNEVRDYTIPATMLSGESGIINVQNNSRHPLLLEEKDLLARGDKWSGMTSAYKKVEEKHVNILSVDFKKIQCDTKNMNIKEKLEQLIKEYTDCFSSSTSMGENTLENEQESQENCERAKKNIEKKAVEMKKSKIVSDANDRALSNRSHVAPFQLRVLRGQAAGDGRLRAELRRVPFVTGRATNICSLYNPDNLLSILLIDFFDFMTL</sequence>
<feature type="domain" description="CCHC-type" evidence="3">
    <location>
        <begin position="148"/>
        <end position="161"/>
    </location>
</feature>
<keyword evidence="1" id="KW-0479">Metal-binding</keyword>
<dbReference type="Gene3D" id="4.10.60.10">
    <property type="entry name" value="Zinc finger, CCHC-type"/>
    <property type="match status" value="1"/>
</dbReference>
<dbReference type="Gene3D" id="2.40.70.10">
    <property type="entry name" value="Acid Proteases"/>
    <property type="match status" value="1"/>
</dbReference>
<dbReference type="InterPro" id="IPR036875">
    <property type="entry name" value="Znf_CCHC_sf"/>
</dbReference>
<dbReference type="PROSITE" id="PS50158">
    <property type="entry name" value="ZF_CCHC"/>
    <property type="match status" value="2"/>
</dbReference>
<reference evidence="4" key="1">
    <citation type="submission" date="2021-12" db="EMBL/GenBank/DDBJ databases">
        <authorList>
            <person name="Martin H S."/>
        </authorList>
    </citation>
    <scope>NUCLEOTIDE SEQUENCE</scope>
</reference>
<dbReference type="InterPro" id="IPR021109">
    <property type="entry name" value="Peptidase_aspartic_dom_sf"/>
</dbReference>